<dbReference type="Proteomes" id="UP000284824">
    <property type="component" value="Unassembled WGS sequence"/>
</dbReference>
<dbReference type="Gene3D" id="1.20.1630.10">
    <property type="entry name" value="Formate dehydrogenase/DMSO reductase domain"/>
    <property type="match status" value="1"/>
</dbReference>
<dbReference type="InterPro" id="IPR052049">
    <property type="entry name" value="Electron_transfer_protein"/>
</dbReference>
<feature type="transmembrane region" description="Helical" evidence="7">
    <location>
        <begin position="168"/>
        <end position="190"/>
    </location>
</feature>
<reference evidence="8 9" key="1">
    <citation type="submission" date="2019-01" db="EMBL/GenBank/DDBJ databases">
        <title>Sequencing the genomes of 1000 actinobacteria strains.</title>
        <authorList>
            <person name="Klenk H.-P."/>
        </authorList>
    </citation>
    <scope>NUCLEOTIDE SEQUENCE [LARGE SCALE GENOMIC DNA]</scope>
    <source>
        <strain evidence="8 9">DSM 43925</strain>
    </source>
</reference>
<evidence type="ECO:0000256" key="4">
    <source>
        <dbReference type="ARBA" id="ARBA00022692"/>
    </source>
</evidence>
<comment type="caution">
    <text evidence="8">The sequence shown here is derived from an EMBL/GenBank/DDBJ whole genome shotgun (WGS) entry which is preliminary data.</text>
</comment>
<keyword evidence="6 7" id="KW-0472">Membrane</keyword>
<sequence length="291" mass="30890">MTLGDPLPETPWGAPLGAYFVLVGMPSGLTVISWWARTRRYPGWAAVERVGSWVALGVLAVVSVILVVDLGRPAGFFLMLTRFDNLGSPISVGAKLIAVKMFLLAVLLYQLERRRRADRSASARTLPRWIRTVPAWLLIALSFGLAIYPVSVLSRSWGSPLAATSGAALIFLLTSLLMGAAGAVLIVELMPHVDSARSVSRAGMATLLGGYLLALIFEGLSLNGDPLQRRLLAEVVAGAYALPFWGLVVAVGVATPTACLLLSRRRAAVMVSALAILVGAAAVRYLIFLAG</sequence>
<dbReference type="Pfam" id="PF03916">
    <property type="entry name" value="NrfD"/>
    <property type="match status" value="1"/>
</dbReference>
<name>A0A438M1U0_9ACTN</name>
<dbReference type="InterPro" id="IPR005614">
    <property type="entry name" value="NrfD-like"/>
</dbReference>
<accession>A0A438M1U0</accession>
<dbReference type="AlphaFoldDB" id="A0A438M1U0"/>
<evidence type="ECO:0000256" key="1">
    <source>
        <dbReference type="ARBA" id="ARBA00004651"/>
    </source>
</evidence>
<protein>
    <submittedName>
        <fullName evidence="8">Respiratory nitrite reductase-specific menaquinol--cytochrome-c reductase complex subunit NrfD</fullName>
    </submittedName>
</protein>
<evidence type="ECO:0000256" key="3">
    <source>
        <dbReference type="ARBA" id="ARBA00022475"/>
    </source>
</evidence>
<dbReference type="GO" id="GO:0005886">
    <property type="term" value="C:plasma membrane"/>
    <property type="evidence" value="ECO:0007669"/>
    <property type="project" value="UniProtKB-SubCell"/>
</dbReference>
<comment type="subcellular location">
    <subcellularLocation>
        <location evidence="1">Cell membrane</location>
        <topology evidence="1">Multi-pass membrane protein</topology>
    </subcellularLocation>
</comment>
<keyword evidence="3" id="KW-1003">Cell membrane</keyword>
<feature type="transmembrane region" description="Helical" evidence="7">
    <location>
        <begin position="129"/>
        <end position="148"/>
    </location>
</feature>
<dbReference type="EMBL" id="SAUN01000001">
    <property type="protein sequence ID" value="RVX39796.1"/>
    <property type="molecule type" value="Genomic_DNA"/>
</dbReference>
<evidence type="ECO:0000256" key="7">
    <source>
        <dbReference type="SAM" id="Phobius"/>
    </source>
</evidence>
<organism evidence="8 9">
    <name type="scientific">Nonomuraea polychroma</name>
    <dbReference type="NCBI Taxonomy" id="46176"/>
    <lineage>
        <taxon>Bacteria</taxon>
        <taxon>Bacillati</taxon>
        <taxon>Actinomycetota</taxon>
        <taxon>Actinomycetes</taxon>
        <taxon>Streptosporangiales</taxon>
        <taxon>Streptosporangiaceae</taxon>
        <taxon>Nonomuraea</taxon>
    </lineage>
</organism>
<keyword evidence="9" id="KW-1185">Reference proteome</keyword>
<proteinExistence type="inferred from homology"/>
<comment type="similarity">
    <text evidence="2">Belongs to the NrfD family.</text>
</comment>
<feature type="transmembrane region" description="Helical" evidence="7">
    <location>
        <begin position="50"/>
        <end position="68"/>
    </location>
</feature>
<feature type="transmembrane region" description="Helical" evidence="7">
    <location>
        <begin position="269"/>
        <end position="290"/>
    </location>
</feature>
<feature type="transmembrane region" description="Helical" evidence="7">
    <location>
        <begin position="242"/>
        <end position="262"/>
    </location>
</feature>
<gene>
    <name evidence="8" type="ORF">EDD27_2169</name>
</gene>
<dbReference type="RefSeq" id="WP_164903567.1">
    <property type="nucleotide sequence ID" value="NZ_SAUN01000001.1"/>
</dbReference>
<keyword evidence="4 7" id="KW-0812">Transmembrane</keyword>
<feature type="transmembrane region" description="Helical" evidence="7">
    <location>
        <begin position="202"/>
        <end position="222"/>
    </location>
</feature>
<evidence type="ECO:0000313" key="9">
    <source>
        <dbReference type="Proteomes" id="UP000284824"/>
    </source>
</evidence>
<feature type="transmembrane region" description="Helical" evidence="7">
    <location>
        <begin position="16"/>
        <end position="38"/>
    </location>
</feature>
<keyword evidence="5 7" id="KW-1133">Transmembrane helix</keyword>
<evidence type="ECO:0000256" key="2">
    <source>
        <dbReference type="ARBA" id="ARBA00008929"/>
    </source>
</evidence>
<dbReference type="PANTHER" id="PTHR34856">
    <property type="entry name" value="PROTEIN NRFD"/>
    <property type="match status" value="1"/>
</dbReference>
<evidence type="ECO:0000256" key="5">
    <source>
        <dbReference type="ARBA" id="ARBA00022989"/>
    </source>
</evidence>
<feature type="transmembrane region" description="Helical" evidence="7">
    <location>
        <begin position="88"/>
        <end position="109"/>
    </location>
</feature>
<evidence type="ECO:0000256" key="6">
    <source>
        <dbReference type="ARBA" id="ARBA00023136"/>
    </source>
</evidence>
<dbReference type="PANTHER" id="PTHR34856:SF2">
    <property type="entry name" value="PROTEIN NRFD"/>
    <property type="match status" value="1"/>
</dbReference>
<evidence type="ECO:0000313" key="8">
    <source>
        <dbReference type="EMBL" id="RVX39796.1"/>
    </source>
</evidence>